<reference evidence="3 4" key="1">
    <citation type="journal article" date="2019" name="Sci. Rep.">
        <title>Orb-weaving spider Araneus ventricosus genome elucidates the spidroin gene catalogue.</title>
        <authorList>
            <person name="Kono N."/>
            <person name="Nakamura H."/>
            <person name="Ohtoshi R."/>
            <person name="Moran D.A.P."/>
            <person name="Shinohara A."/>
            <person name="Yoshida Y."/>
            <person name="Fujiwara M."/>
            <person name="Mori M."/>
            <person name="Tomita M."/>
            <person name="Arakawa K."/>
        </authorList>
    </citation>
    <scope>NUCLEOTIDE SEQUENCE [LARGE SCALE GENOMIC DNA]</scope>
</reference>
<comment type="caution">
    <text evidence="3">The sequence shown here is derived from an EMBL/GenBank/DDBJ whole genome shotgun (WGS) entry which is preliminary data.</text>
</comment>
<dbReference type="AlphaFoldDB" id="A0A4Y2E723"/>
<sequence>MGLDSSRPIREGAATPSTKSYGCSGEDCVSFCSSEWIAFLVGGLVICKACFWTFLFEVWLWLPHILRQCKATLRGIVKYRASSTTTALIAVREVKLFEVDKEKSMFREEGCVNKNRSGSSSDNEADRKRASSRGIIPRAKIKTVKMTLVIVFGESPEWVVLK</sequence>
<evidence type="ECO:0000256" key="2">
    <source>
        <dbReference type="SAM" id="Phobius"/>
    </source>
</evidence>
<keyword evidence="2" id="KW-0812">Transmembrane</keyword>
<evidence type="ECO:0008006" key="5">
    <source>
        <dbReference type="Google" id="ProtNLM"/>
    </source>
</evidence>
<dbReference type="OrthoDB" id="6430231at2759"/>
<organism evidence="3 4">
    <name type="scientific">Araneus ventricosus</name>
    <name type="common">Orbweaver spider</name>
    <name type="synonym">Epeira ventricosa</name>
    <dbReference type="NCBI Taxonomy" id="182803"/>
    <lineage>
        <taxon>Eukaryota</taxon>
        <taxon>Metazoa</taxon>
        <taxon>Ecdysozoa</taxon>
        <taxon>Arthropoda</taxon>
        <taxon>Chelicerata</taxon>
        <taxon>Arachnida</taxon>
        <taxon>Araneae</taxon>
        <taxon>Araneomorphae</taxon>
        <taxon>Entelegynae</taxon>
        <taxon>Araneoidea</taxon>
        <taxon>Araneidae</taxon>
        <taxon>Araneus</taxon>
    </lineage>
</organism>
<dbReference type="Proteomes" id="UP000499080">
    <property type="component" value="Unassembled WGS sequence"/>
</dbReference>
<evidence type="ECO:0000313" key="3">
    <source>
        <dbReference type="EMBL" id="GBM23585.1"/>
    </source>
</evidence>
<evidence type="ECO:0000313" key="4">
    <source>
        <dbReference type="Proteomes" id="UP000499080"/>
    </source>
</evidence>
<feature type="region of interest" description="Disordered" evidence="1">
    <location>
        <begin position="1"/>
        <end position="22"/>
    </location>
</feature>
<dbReference type="EMBL" id="BGPR01000500">
    <property type="protein sequence ID" value="GBM23585.1"/>
    <property type="molecule type" value="Genomic_DNA"/>
</dbReference>
<keyword evidence="2" id="KW-1133">Transmembrane helix</keyword>
<protein>
    <recommendedName>
        <fullName evidence="5">Transmembrane protein</fullName>
    </recommendedName>
</protein>
<name>A0A4Y2E723_ARAVE</name>
<accession>A0A4Y2E723</accession>
<proteinExistence type="predicted"/>
<feature type="region of interest" description="Disordered" evidence="1">
    <location>
        <begin position="112"/>
        <end position="131"/>
    </location>
</feature>
<keyword evidence="4" id="KW-1185">Reference proteome</keyword>
<gene>
    <name evidence="3" type="ORF">AVEN_196657_1</name>
</gene>
<feature type="transmembrane region" description="Helical" evidence="2">
    <location>
        <begin position="36"/>
        <end position="62"/>
    </location>
</feature>
<evidence type="ECO:0000256" key="1">
    <source>
        <dbReference type="SAM" id="MobiDB-lite"/>
    </source>
</evidence>
<keyword evidence="2" id="KW-0472">Membrane</keyword>